<dbReference type="NCBIfam" id="NF011398">
    <property type="entry name" value="PRK14823.1"/>
    <property type="match status" value="1"/>
</dbReference>
<dbReference type="AlphaFoldDB" id="K2QLS7"/>
<dbReference type="EC" id="3.6.1.66" evidence="10"/>
<dbReference type="CDD" id="cd00515">
    <property type="entry name" value="HAM1"/>
    <property type="match status" value="1"/>
</dbReference>
<gene>
    <name evidence="12" type="ORF">I215_05867</name>
</gene>
<dbReference type="eggNOG" id="COG0127">
    <property type="taxonomic scope" value="Bacteria"/>
</dbReference>
<comment type="subunit">
    <text evidence="2 10">Homodimer.</text>
</comment>
<feature type="binding site" evidence="10">
    <location>
        <position position="68"/>
    </location>
    <ligand>
        <name>Mg(2+)</name>
        <dbReference type="ChEBI" id="CHEBI:18420"/>
    </ligand>
</feature>
<dbReference type="GO" id="GO:0005829">
    <property type="term" value="C:cytosol"/>
    <property type="evidence" value="ECO:0007669"/>
    <property type="project" value="TreeGrafter"/>
</dbReference>
<dbReference type="GO" id="GO:0017111">
    <property type="term" value="F:ribonucleoside triphosphate phosphatase activity"/>
    <property type="evidence" value="ECO:0007669"/>
    <property type="project" value="InterPro"/>
</dbReference>
<dbReference type="NCBIfam" id="TIGR00042">
    <property type="entry name" value="RdgB/HAM1 family non-canonical purine NTP pyrophosphatase"/>
    <property type="match status" value="1"/>
</dbReference>
<dbReference type="STRING" id="555500.I215_05867"/>
<evidence type="ECO:0000256" key="1">
    <source>
        <dbReference type="ARBA" id="ARBA00008023"/>
    </source>
</evidence>
<dbReference type="InterPro" id="IPR002637">
    <property type="entry name" value="RdgB/HAM1"/>
</dbReference>
<sequence>MKLVFATHNHNKLAEIKSILPPHIEIVSLSEIGCDEPIEEWGETIEQNAVIKAKYIWDHYNLNCFSDDTGLEVLALDNAPGVYSARYVGPENNAHKNMAKLLENLQGKTDRKARFKTVIALIIDGTLQQFEGIVNGEISEKQSGEGGFGYDPIFVADGFNRTFAELSKEEKNNISHRGRAFEKLANFLK</sequence>
<keyword evidence="5 10" id="KW-0378">Hydrolase</keyword>
<dbReference type="Gene3D" id="3.90.950.10">
    <property type="match status" value="1"/>
</dbReference>
<reference evidence="12 13" key="1">
    <citation type="journal article" date="2012" name="J. Bacteriol.">
        <title>Genome Sequence of Galbibacter marinum Type Strain ck-I2-15.</title>
        <authorList>
            <person name="Lai Q."/>
            <person name="Li C."/>
            <person name="Shao Z."/>
        </authorList>
    </citation>
    <scope>NUCLEOTIDE SEQUENCE [LARGE SCALE GENOMIC DNA]</scope>
    <source>
        <strain evidence="13">ck-I2-15</strain>
    </source>
</reference>
<dbReference type="GO" id="GO:0036222">
    <property type="term" value="F:XTP diphosphatase activity"/>
    <property type="evidence" value="ECO:0007669"/>
    <property type="project" value="UniProtKB-UniRule"/>
</dbReference>
<evidence type="ECO:0000256" key="2">
    <source>
        <dbReference type="ARBA" id="ARBA00011738"/>
    </source>
</evidence>
<feature type="binding site" evidence="10">
    <location>
        <begin position="7"/>
        <end position="12"/>
    </location>
    <ligand>
        <name>substrate</name>
    </ligand>
</feature>
<dbReference type="InterPro" id="IPR020922">
    <property type="entry name" value="dITP/XTP_pyrophosphatase"/>
</dbReference>
<dbReference type="GO" id="GO:0009146">
    <property type="term" value="P:purine nucleoside triphosphate catabolic process"/>
    <property type="evidence" value="ECO:0007669"/>
    <property type="project" value="UniProtKB-UniRule"/>
</dbReference>
<name>K2QLS7_9FLAO</name>
<dbReference type="HAMAP" id="MF_01405">
    <property type="entry name" value="Non_canon_purine_NTPase"/>
    <property type="match status" value="1"/>
</dbReference>
<feature type="active site" description="Proton acceptor" evidence="10">
    <location>
        <position position="68"/>
    </location>
</feature>
<evidence type="ECO:0000313" key="12">
    <source>
        <dbReference type="EMBL" id="EKF55737.1"/>
    </source>
</evidence>
<dbReference type="InterPro" id="IPR029001">
    <property type="entry name" value="ITPase-like_fam"/>
</dbReference>
<comment type="catalytic activity">
    <reaction evidence="10">
        <text>ITP + H2O = IMP + diphosphate + H(+)</text>
        <dbReference type="Rhea" id="RHEA:29399"/>
        <dbReference type="ChEBI" id="CHEBI:15377"/>
        <dbReference type="ChEBI" id="CHEBI:15378"/>
        <dbReference type="ChEBI" id="CHEBI:33019"/>
        <dbReference type="ChEBI" id="CHEBI:58053"/>
        <dbReference type="ChEBI" id="CHEBI:61402"/>
        <dbReference type="EC" id="3.6.1.66"/>
    </reaction>
</comment>
<evidence type="ECO:0000256" key="10">
    <source>
        <dbReference type="HAMAP-Rule" id="MF_01405"/>
    </source>
</evidence>
<keyword evidence="4 10" id="KW-0547">Nucleotide-binding</keyword>
<feature type="binding site" evidence="10">
    <location>
        <position position="39"/>
    </location>
    <ligand>
        <name>Mg(2+)</name>
        <dbReference type="ChEBI" id="CHEBI:18420"/>
    </ligand>
</feature>
<keyword evidence="13" id="KW-1185">Reference proteome</keyword>
<proteinExistence type="inferred from homology"/>
<dbReference type="RefSeq" id="WP_008991045.1">
    <property type="nucleotide sequence ID" value="NZ_AMSG01000005.1"/>
</dbReference>
<dbReference type="GO" id="GO:0000166">
    <property type="term" value="F:nucleotide binding"/>
    <property type="evidence" value="ECO:0007669"/>
    <property type="project" value="UniProtKB-KW"/>
</dbReference>
<accession>K2QLS7</accession>
<feature type="binding site" evidence="10">
    <location>
        <begin position="148"/>
        <end position="151"/>
    </location>
    <ligand>
        <name>substrate</name>
    </ligand>
</feature>
<evidence type="ECO:0000256" key="11">
    <source>
        <dbReference type="RuleBase" id="RU003781"/>
    </source>
</evidence>
<protein>
    <recommendedName>
        <fullName evidence="10">dITP/XTP pyrophosphatase</fullName>
        <ecNumber evidence="10">3.6.1.66</ecNumber>
    </recommendedName>
    <alternativeName>
        <fullName evidence="10">Non-canonical purine NTP pyrophosphatase</fullName>
    </alternativeName>
    <alternativeName>
        <fullName evidence="10">Non-standard purine NTP pyrophosphatase</fullName>
    </alternativeName>
    <alternativeName>
        <fullName evidence="10">Nucleoside-triphosphate diphosphatase</fullName>
    </alternativeName>
    <alternativeName>
        <fullName evidence="10">Nucleoside-triphosphate pyrophosphatase</fullName>
        <shortName evidence="10">NTPase</shortName>
    </alternativeName>
</protein>
<dbReference type="FunFam" id="3.90.950.10:FF:000001">
    <property type="entry name" value="dITP/XTP pyrophosphatase"/>
    <property type="match status" value="1"/>
</dbReference>
<dbReference type="PATRIC" id="fig|555500.3.peg.1215"/>
<comment type="catalytic activity">
    <reaction evidence="9 10">
        <text>XTP + H2O = XMP + diphosphate + H(+)</text>
        <dbReference type="Rhea" id="RHEA:28610"/>
        <dbReference type="ChEBI" id="CHEBI:15377"/>
        <dbReference type="ChEBI" id="CHEBI:15378"/>
        <dbReference type="ChEBI" id="CHEBI:33019"/>
        <dbReference type="ChEBI" id="CHEBI:57464"/>
        <dbReference type="ChEBI" id="CHEBI:61314"/>
        <dbReference type="EC" id="3.6.1.66"/>
    </reaction>
</comment>
<dbReference type="OrthoDB" id="9807456at2"/>
<evidence type="ECO:0000256" key="3">
    <source>
        <dbReference type="ARBA" id="ARBA00022723"/>
    </source>
</evidence>
<keyword evidence="7 10" id="KW-0546">Nucleotide metabolism</keyword>
<dbReference type="Pfam" id="PF01725">
    <property type="entry name" value="Ham1p_like"/>
    <property type="match status" value="1"/>
</dbReference>
<evidence type="ECO:0000256" key="9">
    <source>
        <dbReference type="ARBA" id="ARBA00052017"/>
    </source>
</evidence>
<feature type="binding site" evidence="10">
    <location>
        <position position="171"/>
    </location>
    <ligand>
        <name>substrate</name>
    </ligand>
</feature>
<comment type="cofactor">
    <cofactor evidence="10">
        <name>Mg(2+)</name>
        <dbReference type="ChEBI" id="CHEBI:18420"/>
    </cofactor>
    <text evidence="10">Binds 1 Mg(2+) ion per subunit.</text>
</comment>
<dbReference type="PANTHER" id="PTHR11067">
    <property type="entry name" value="INOSINE TRIPHOSPHATE PYROPHOSPHATASE/HAM1 PROTEIN"/>
    <property type="match status" value="1"/>
</dbReference>
<keyword evidence="6 10" id="KW-0460">Magnesium</keyword>
<dbReference type="GO" id="GO:0009117">
    <property type="term" value="P:nucleotide metabolic process"/>
    <property type="evidence" value="ECO:0007669"/>
    <property type="project" value="UniProtKB-KW"/>
</dbReference>
<dbReference type="EMBL" id="AMSG01000005">
    <property type="protein sequence ID" value="EKF55737.1"/>
    <property type="molecule type" value="Genomic_DNA"/>
</dbReference>
<comment type="function">
    <text evidence="10">Pyrophosphatase that catalyzes the hydrolysis of nucleoside triphosphates to their monophosphate derivatives, with a high preference for the non-canonical purine nucleotides XTP (xanthosine triphosphate), dITP (deoxyinosine triphosphate) and ITP. Seems to function as a house-cleaning enzyme that removes non-canonical purine nucleotides from the nucleotide pool, thus preventing their incorporation into DNA/RNA and avoiding chromosomal lesions.</text>
</comment>
<dbReference type="GO" id="GO:0046872">
    <property type="term" value="F:metal ion binding"/>
    <property type="evidence" value="ECO:0007669"/>
    <property type="project" value="UniProtKB-KW"/>
</dbReference>
<evidence type="ECO:0000313" key="13">
    <source>
        <dbReference type="Proteomes" id="UP000007364"/>
    </source>
</evidence>
<feature type="binding site" evidence="10">
    <location>
        <begin position="176"/>
        <end position="177"/>
    </location>
    <ligand>
        <name>substrate</name>
    </ligand>
</feature>
<evidence type="ECO:0000256" key="7">
    <source>
        <dbReference type="ARBA" id="ARBA00023080"/>
    </source>
</evidence>
<comment type="caution">
    <text evidence="12">The sequence shown here is derived from an EMBL/GenBank/DDBJ whole genome shotgun (WGS) entry which is preliminary data.</text>
</comment>
<dbReference type="Proteomes" id="UP000007364">
    <property type="component" value="Unassembled WGS sequence"/>
</dbReference>
<dbReference type="GO" id="GO:0035870">
    <property type="term" value="F:dITP diphosphatase activity"/>
    <property type="evidence" value="ECO:0007669"/>
    <property type="project" value="UniProtKB-UniRule"/>
</dbReference>
<dbReference type="SUPFAM" id="SSF52972">
    <property type="entry name" value="ITPase-like"/>
    <property type="match status" value="1"/>
</dbReference>
<keyword evidence="3 10" id="KW-0479">Metal-binding</keyword>
<evidence type="ECO:0000256" key="4">
    <source>
        <dbReference type="ARBA" id="ARBA00022741"/>
    </source>
</evidence>
<dbReference type="GO" id="GO:0036220">
    <property type="term" value="F:ITP diphosphatase activity"/>
    <property type="evidence" value="ECO:0007669"/>
    <property type="project" value="UniProtKB-UniRule"/>
</dbReference>
<organism evidence="12 13">
    <name type="scientific">Galbibacter marinus</name>
    <dbReference type="NCBI Taxonomy" id="555500"/>
    <lineage>
        <taxon>Bacteria</taxon>
        <taxon>Pseudomonadati</taxon>
        <taxon>Bacteroidota</taxon>
        <taxon>Flavobacteriia</taxon>
        <taxon>Flavobacteriales</taxon>
        <taxon>Flavobacteriaceae</taxon>
        <taxon>Galbibacter</taxon>
    </lineage>
</organism>
<evidence type="ECO:0000256" key="5">
    <source>
        <dbReference type="ARBA" id="ARBA00022801"/>
    </source>
</evidence>
<feature type="binding site" evidence="10">
    <location>
        <position position="69"/>
    </location>
    <ligand>
        <name>substrate</name>
    </ligand>
</feature>
<evidence type="ECO:0000256" key="6">
    <source>
        <dbReference type="ARBA" id="ARBA00022842"/>
    </source>
</evidence>
<dbReference type="PANTHER" id="PTHR11067:SF9">
    <property type="entry name" value="INOSINE TRIPHOSPHATE PYROPHOSPHATASE"/>
    <property type="match status" value="1"/>
</dbReference>
<evidence type="ECO:0000256" key="8">
    <source>
        <dbReference type="ARBA" id="ARBA00051875"/>
    </source>
</evidence>
<comment type="similarity">
    <text evidence="1 10 11">Belongs to the HAM1 NTPase family.</text>
</comment>
<comment type="catalytic activity">
    <reaction evidence="8 10">
        <text>dITP + H2O = dIMP + diphosphate + H(+)</text>
        <dbReference type="Rhea" id="RHEA:28342"/>
        <dbReference type="ChEBI" id="CHEBI:15377"/>
        <dbReference type="ChEBI" id="CHEBI:15378"/>
        <dbReference type="ChEBI" id="CHEBI:33019"/>
        <dbReference type="ChEBI" id="CHEBI:61194"/>
        <dbReference type="ChEBI" id="CHEBI:61382"/>
        <dbReference type="EC" id="3.6.1.66"/>
    </reaction>
</comment>